<accession>A0A852RIN1</accession>
<keyword evidence="3" id="KW-1185">Reference proteome</keyword>
<evidence type="ECO:0000256" key="1">
    <source>
        <dbReference type="SAM" id="MobiDB-lite"/>
    </source>
</evidence>
<reference evidence="2 3" key="1">
    <citation type="submission" date="2020-07" db="EMBL/GenBank/DDBJ databases">
        <title>Sequencing the genomes of 1000 actinobacteria strains.</title>
        <authorList>
            <person name="Klenk H.-P."/>
        </authorList>
    </citation>
    <scope>NUCLEOTIDE SEQUENCE [LARGE SCALE GENOMIC DNA]</scope>
    <source>
        <strain evidence="2 3">DSM 19082</strain>
    </source>
</reference>
<gene>
    <name evidence="2" type="ORF">BJ958_000266</name>
</gene>
<dbReference type="AlphaFoldDB" id="A0A852RIN1"/>
<name>A0A852RIN1_9ACTN</name>
<dbReference type="RefSeq" id="WP_179724851.1">
    <property type="nucleotide sequence ID" value="NZ_BAABEF010000001.1"/>
</dbReference>
<protein>
    <submittedName>
        <fullName evidence="2">Uncharacterized protein</fullName>
    </submittedName>
</protein>
<evidence type="ECO:0000313" key="2">
    <source>
        <dbReference type="EMBL" id="NYD28720.1"/>
    </source>
</evidence>
<sequence length="93" mass="9705">MTTVAVLGGGGLVLLVLVVLAGDRTLRKGGPTGGGIADGMGSFIDVFDPARARADRDLRSHDNQGTVTPEPDEDDRPVRVDLASGVAKVRRPR</sequence>
<proteinExistence type="predicted"/>
<organism evidence="2 3">
    <name type="scientific">Nocardioides kongjuensis</name>
    <dbReference type="NCBI Taxonomy" id="349522"/>
    <lineage>
        <taxon>Bacteria</taxon>
        <taxon>Bacillati</taxon>
        <taxon>Actinomycetota</taxon>
        <taxon>Actinomycetes</taxon>
        <taxon>Propionibacteriales</taxon>
        <taxon>Nocardioidaceae</taxon>
        <taxon>Nocardioides</taxon>
    </lineage>
</organism>
<feature type="region of interest" description="Disordered" evidence="1">
    <location>
        <begin position="54"/>
        <end position="78"/>
    </location>
</feature>
<evidence type="ECO:0000313" key="3">
    <source>
        <dbReference type="Proteomes" id="UP000582231"/>
    </source>
</evidence>
<comment type="caution">
    <text evidence="2">The sequence shown here is derived from an EMBL/GenBank/DDBJ whole genome shotgun (WGS) entry which is preliminary data.</text>
</comment>
<dbReference type="Proteomes" id="UP000582231">
    <property type="component" value="Unassembled WGS sequence"/>
</dbReference>
<dbReference type="EMBL" id="JACCBF010000001">
    <property type="protein sequence ID" value="NYD28720.1"/>
    <property type="molecule type" value="Genomic_DNA"/>
</dbReference>